<dbReference type="PANTHER" id="PTHR11455">
    <property type="entry name" value="CRYPTOCHROME"/>
    <property type="match status" value="1"/>
</dbReference>
<organism evidence="5 6">
    <name type="scientific">Tengunoibacter tsumagoiensis</name>
    <dbReference type="NCBI Taxonomy" id="2014871"/>
    <lineage>
        <taxon>Bacteria</taxon>
        <taxon>Bacillati</taxon>
        <taxon>Chloroflexota</taxon>
        <taxon>Ktedonobacteria</taxon>
        <taxon>Ktedonobacterales</taxon>
        <taxon>Dictyobacteraceae</taxon>
        <taxon>Tengunoibacter</taxon>
    </lineage>
</organism>
<dbReference type="Proteomes" id="UP000287352">
    <property type="component" value="Unassembled WGS sequence"/>
</dbReference>
<protein>
    <recommendedName>
        <fullName evidence="4">Cryptochrome/DNA photolyase FAD-binding domain-containing protein</fullName>
    </recommendedName>
</protein>
<feature type="binding site" evidence="3">
    <location>
        <begin position="104"/>
        <end position="111"/>
    </location>
    <ligand>
        <name>FAD</name>
        <dbReference type="ChEBI" id="CHEBI:57692"/>
    </ligand>
</feature>
<name>A0A402A0B3_9CHLR</name>
<dbReference type="Gene3D" id="1.25.40.80">
    <property type="match status" value="1"/>
</dbReference>
<dbReference type="InterPro" id="IPR036134">
    <property type="entry name" value="Crypto/Photolyase_FAD-like_sf"/>
</dbReference>
<evidence type="ECO:0000256" key="2">
    <source>
        <dbReference type="ARBA" id="ARBA00022827"/>
    </source>
</evidence>
<dbReference type="SUPFAM" id="SSF52425">
    <property type="entry name" value="Cryptochrome/photolyase, N-terminal domain"/>
    <property type="match status" value="1"/>
</dbReference>
<dbReference type="PANTHER" id="PTHR11455:SF18">
    <property type="entry name" value="SI:CH1073-390K14.1"/>
    <property type="match status" value="1"/>
</dbReference>
<dbReference type="GO" id="GO:0003904">
    <property type="term" value="F:deoxyribodipyrimidine photo-lyase activity"/>
    <property type="evidence" value="ECO:0007669"/>
    <property type="project" value="TreeGrafter"/>
</dbReference>
<dbReference type="SUPFAM" id="SSF48173">
    <property type="entry name" value="Cryptochrome/photolyase FAD-binding domain"/>
    <property type="match status" value="1"/>
</dbReference>
<sequence length="439" mass="51026">MHYLQTLQTDFAQRDDLIAYLLVHFADAAAQHPAISPIQGGRRAAETRLQQVQPIAYAQTRNLLNGAVTHLSPYLRHGVLSLSEVREWIITRWGGHQADKLLQELAWRDYYQHVYQRLGTEIWHDIEPWKTGVSSYTEHLPEDIQNGQTGLACLDAFIQTLYTTGYLHNHARMWTASYLIHHRQVRWQTGAYWFLQHLLDGDPASNNLSWQWVASTFAEKPYYFNRENLARYTQNSYCPQCPLLHHGCPFAGSYEDIAERIFPTPATRAEPSLSPLQQRLTTVHNETNAHKASNTADEAPAVQPLVWINEENLNPFSPALKAHPDAQRVFIFDMDAIKKAGWTLKRIVFLYECLQEIPDVQIYQGEPQQILLELTHHEERTIVTTEVVDPHLQSQLHALQKQRHVKIYPFDSLIPHHQVRDLRRFSRYWREVEQSVLIQ</sequence>
<feature type="domain" description="Cryptochrome/DNA photolyase FAD-binding" evidence="4">
    <location>
        <begin position="102"/>
        <end position="227"/>
    </location>
</feature>
<reference evidence="6" key="1">
    <citation type="submission" date="2018-12" db="EMBL/GenBank/DDBJ databases">
        <title>Tengunoibacter tsumagoiensis gen. nov., sp. nov., Dictyobacter kobayashii sp. nov., D. alpinus sp. nov., and D. joshuensis sp. nov. and description of Dictyobacteraceae fam. nov. within the order Ktedonobacterales isolated from Tengu-no-mugimeshi.</title>
        <authorList>
            <person name="Wang C.M."/>
            <person name="Zheng Y."/>
            <person name="Sakai Y."/>
            <person name="Toyoda A."/>
            <person name="Minakuchi Y."/>
            <person name="Abe K."/>
            <person name="Yokota A."/>
            <person name="Yabe S."/>
        </authorList>
    </citation>
    <scope>NUCLEOTIDE SEQUENCE [LARGE SCALE GENOMIC DNA]</scope>
    <source>
        <strain evidence="6">Uno3</strain>
    </source>
</reference>
<proteinExistence type="predicted"/>
<comment type="caution">
    <text evidence="5">The sequence shown here is derived from an EMBL/GenBank/DDBJ whole genome shotgun (WGS) entry which is preliminary data.</text>
</comment>
<evidence type="ECO:0000313" key="5">
    <source>
        <dbReference type="EMBL" id="GCE12553.1"/>
    </source>
</evidence>
<dbReference type="GO" id="GO:0003677">
    <property type="term" value="F:DNA binding"/>
    <property type="evidence" value="ECO:0007669"/>
    <property type="project" value="TreeGrafter"/>
</dbReference>
<dbReference type="InterPro" id="IPR005101">
    <property type="entry name" value="Cryptochr/Photolyase_FAD-bd"/>
</dbReference>
<dbReference type="InterPro" id="IPR002081">
    <property type="entry name" value="Cryptochrome/DNA_photolyase_1"/>
</dbReference>
<keyword evidence="1 3" id="KW-0285">Flavoprotein</keyword>
<keyword evidence="6" id="KW-1185">Reference proteome</keyword>
<evidence type="ECO:0000259" key="4">
    <source>
        <dbReference type="Pfam" id="PF03441"/>
    </source>
</evidence>
<dbReference type="RefSeq" id="WP_218028901.1">
    <property type="nucleotide sequence ID" value="NZ_BIFR01000001.1"/>
</dbReference>
<gene>
    <name evidence="5" type="ORF">KTT_24120</name>
</gene>
<dbReference type="EMBL" id="BIFR01000001">
    <property type="protein sequence ID" value="GCE12553.1"/>
    <property type="molecule type" value="Genomic_DNA"/>
</dbReference>
<evidence type="ECO:0000256" key="3">
    <source>
        <dbReference type="PIRSR" id="PIRSR602081-1"/>
    </source>
</evidence>
<evidence type="ECO:0000313" key="6">
    <source>
        <dbReference type="Proteomes" id="UP000287352"/>
    </source>
</evidence>
<dbReference type="AlphaFoldDB" id="A0A402A0B3"/>
<accession>A0A402A0B3</accession>
<dbReference type="GO" id="GO:0032922">
    <property type="term" value="P:circadian regulation of gene expression"/>
    <property type="evidence" value="ECO:0007669"/>
    <property type="project" value="TreeGrafter"/>
</dbReference>
<evidence type="ECO:0000256" key="1">
    <source>
        <dbReference type="ARBA" id="ARBA00022630"/>
    </source>
</evidence>
<feature type="binding site" evidence="3">
    <location>
        <position position="57"/>
    </location>
    <ligand>
        <name>FAD</name>
        <dbReference type="ChEBI" id="CHEBI:57692"/>
    </ligand>
</feature>
<keyword evidence="2 3" id="KW-0274">FAD</keyword>
<dbReference type="GO" id="GO:0005737">
    <property type="term" value="C:cytoplasm"/>
    <property type="evidence" value="ECO:0007669"/>
    <property type="project" value="TreeGrafter"/>
</dbReference>
<dbReference type="InterPro" id="IPR036155">
    <property type="entry name" value="Crypto/Photolyase_N_sf"/>
</dbReference>
<dbReference type="GO" id="GO:0071949">
    <property type="term" value="F:FAD binding"/>
    <property type="evidence" value="ECO:0007669"/>
    <property type="project" value="TreeGrafter"/>
</dbReference>
<feature type="binding site" evidence="3">
    <location>
        <begin position="200"/>
        <end position="202"/>
    </location>
    <ligand>
        <name>FAD</name>
        <dbReference type="ChEBI" id="CHEBI:57692"/>
    </ligand>
</feature>
<dbReference type="GO" id="GO:0043153">
    <property type="term" value="P:entrainment of circadian clock by photoperiod"/>
    <property type="evidence" value="ECO:0007669"/>
    <property type="project" value="TreeGrafter"/>
</dbReference>
<dbReference type="Pfam" id="PF03441">
    <property type="entry name" value="FAD_binding_7"/>
    <property type="match status" value="1"/>
</dbReference>
<comment type="cofactor">
    <cofactor evidence="3">
        <name>FAD</name>
        <dbReference type="ChEBI" id="CHEBI:57692"/>
    </cofactor>
    <text evidence="3">Binds 1 FAD per subunit.</text>
</comment>
<dbReference type="Gene3D" id="1.10.579.10">
    <property type="entry name" value="DNA Cyclobutane Dipyrimidine Photolyase, subunit A, domain 3"/>
    <property type="match status" value="1"/>
</dbReference>